<evidence type="ECO:0000256" key="2">
    <source>
        <dbReference type="SAM" id="Phobius"/>
    </source>
</evidence>
<dbReference type="RefSeq" id="WP_151639517.1">
    <property type="nucleotide sequence ID" value="NZ_WBPB01000002.1"/>
</dbReference>
<dbReference type="EMBL" id="WBPB01000002">
    <property type="protein sequence ID" value="KAB2502341.1"/>
    <property type="molecule type" value="Genomic_DNA"/>
</dbReference>
<keyword evidence="2" id="KW-0472">Membrane</keyword>
<gene>
    <name evidence="3" type="ORF">F8158_00065</name>
</gene>
<proteinExistence type="predicted"/>
<organism evidence="3 4">
    <name type="scientific">Bacillus cereus</name>
    <dbReference type="NCBI Taxonomy" id="1396"/>
    <lineage>
        <taxon>Bacteria</taxon>
        <taxon>Bacillati</taxon>
        <taxon>Bacillota</taxon>
        <taxon>Bacilli</taxon>
        <taxon>Bacillales</taxon>
        <taxon>Bacillaceae</taxon>
        <taxon>Bacillus</taxon>
        <taxon>Bacillus cereus group</taxon>
    </lineage>
</organism>
<keyword evidence="2" id="KW-1133">Transmembrane helix</keyword>
<evidence type="ECO:0000256" key="1">
    <source>
        <dbReference type="SAM" id="MobiDB-lite"/>
    </source>
</evidence>
<evidence type="ECO:0000313" key="4">
    <source>
        <dbReference type="Proteomes" id="UP000477920"/>
    </source>
</evidence>
<dbReference type="AlphaFoldDB" id="A0AB34DI32"/>
<comment type="caution">
    <text evidence="3">The sequence shown here is derived from an EMBL/GenBank/DDBJ whole genome shotgun (WGS) entry which is preliminary data.</text>
</comment>
<evidence type="ECO:0000313" key="3">
    <source>
        <dbReference type="EMBL" id="KAB2502341.1"/>
    </source>
</evidence>
<dbReference type="Proteomes" id="UP000477920">
    <property type="component" value="Unassembled WGS sequence"/>
</dbReference>
<name>A0AB34DI32_BACCE</name>
<protein>
    <submittedName>
        <fullName evidence="3">Uncharacterized protein</fullName>
    </submittedName>
</protein>
<feature type="transmembrane region" description="Helical" evidence="2">
    <location>
        <begin position="9"/>
        <end position="26"/>
    </location>
</feature>
<sequence length="246" mass="28804">MKKPFYKKWWFWGIIIFFILGITGTHDKKEKEKKNAAKEVSVENKQEKKKEESKQETKHVEKENKKQDDVKEETSNDKDKDKDQLEKQSKNTIKAQDETKVKKATIDEYKGRINQAFKEMGRKTNLKINSTNVLEDGRTVINLSDNILIFLTTDKDQYIEKATLGMTTDAYLLEHKDFEFAFLLLIGTIDDTLNYSERYLVKQELGLSDKDAFNKQFTKTYKRNGIAYTFKGGIKDNFILQAEIKK</sequence>
<reference evidence="3 4" key="1">
    <citation type="submission" date="2019-10" db="EMBL/GenBank/DDBJ databases">
        <title>Bacillus from the desert of Cuatro Cinegas, Coahuila.</title>
        <authorList>
            <person name="Olmedo-Alvarez G."/>
            <person name="Saldana S."/>
            <person name="Barcelo D."/>
        </authorList>
    </citation>
    <scope>NUCLEOTIDE SEQUENCE [LARGE SCALE GENOMIC DNA]</scope>
    <source>
        <strain evidence="3 4">CH101a_3T</strain>
    </source>
</reference>
<accession>A0AB34DI32</accession>
<keyword evidence="2" id="KW-0812">Transmembrane</keyword>
<feature type="region of interest" description="Disordered" evidence="1">
    <location>
        <begin position="28"/>
        <end position="97"/>
    </location>
</feature>